<name>G0PCN4_CAEBE</name>
<feature type="chain" id="PRO_5003407274" evidence="1">
    <location>
        <begin position="19"/>
        <end position="131"/>
    </location>
</feature>
<accession>G0PCN4</accession>
<evidence type="ECO:0000313" key="3">
    <source>
        <dbReference type="Proteomes" id="UP000008068"/>
    </source>
</evidence>
<gene>
    <name evidence="2" type="ORF">CAEBREN_23956</name>
</gene>
<evidence type="ECO:0000256" key="1">
    <source>
        <dbReference type="SAM" id="SignalP"/>
    </source>
</evidence>
<protein>
    <submittedName>
        <fullName evidence="2">Uncharacterized protein</fullName>
    </submittedName>
</protein>
<keyword evidence="3" id="KW-1185">Reference proteome</keyword>
<organism evidence="3">
    <name type="scientific">Caenorhabditis brenneri</name>
    <name type="common">Nematode worm</name>
    <dbReference type="NCBI Taxonomy" id="135651"/>
    <lineage>
        <taxon>Eukaryota</taxon>
        <taxon>Metazoa</taxon>
        <taxon>Ecdysozoa</taxon>
        <taxon>Nematoda</taxon>
        <taxon>Chromadorea</taxon>
        <taxon>Rhabditida</taxon>
        <taxon>Rhabditina</taxon>
        <taxon>Rhabditomorpha</taxon>
        <taxon>Rhabditoidea</taxon>
        <taxon>Rhabditidae</taxon>
        <taxon>Peloderinae</taxon>
        <taxon>Caenorhabditis</taxon>
    </lineage>
</organism>
<dbReference type="InParanoid" id="G0PCN4"/>
<sequence length="131" mass="15023">MHLQIILLLLSLASTTSGVIYLDESPMEVATKVQAQLDEYVRTKYRAGALSMFMGGFVYEDCEGMKYGRDAFVDFAMKRAATGQVYEARADKHYVIYKVKYWKSAKEFMISKQVPGWFIEKGQELLCVHIE</sequence>
<dbReference type="AlphaFoldDB" id="G0PCN4"/>
<dbReference type="HOGENOM" id="CLU_160197_0_0_1"/>
<reference evidence="3" key="1">
    <citation type="submission" date="2011-07" db="EMBL/GenBank/DDBJ databases">
        <authorList>
            <consortium name="Caenorhabditis brenneri Sequencing and Analysis Consortium"/>
            <person name="Wilson R.K."/>
        </authorList>
    </citation>
    <scope>NUCLEOTIDE SEQUENCE [LARGE SCALE GENOMIC DNA]</scope>
    <source>
        <strain evidence="3">PB2801</strain>
    </source>
</reference>
<keyword evidence="1" id="KW-0732">Signal</keyword>
<feature type="signal peptide" evidence="1">
    <location>
        <begin position="1"/>
        <end position="18"/>
    </location>
</feature>
<dbReference type="Proteomes" id="UP000008068">
    <property type="component" value="Unassembled WGS sequence"/>
</dbReference>
<evidence type="ECO:0000313" key="2">
    <source>
        <dbReference type="EMBL" id="EGT51243.1"/>
    </source>
</evidence>
<proteinExistence type="predicted"/>
<dbReference type="EMBL" id="GL380249">
    <property type="protein sequence ID" value="EGT51243.1"/>
    <property type="molecule type" value="Genomic_DNA"/>
</dbReference>
<dbReference type="eggNOG" id="ENOG502TK25">
    <property type="taxonomic scope" value="Eukaryota"/>
</dbReference>